<reference evidence="1" key="2">
    <citation type="journal article" date="2021" name="PeerJ">
        <title>Extensive microbial diversity within the chicken gut microbiome revealed by metagenomics and culture.</title>
        <authorList>
            <person name="Gilroy R."/>
            <person name="Ravi A."/>
            <person name="Getino M."/>
            <person name="Pursley I."/>
            <person name="Horton D.L."/>
            <person name="Alikhan N.F."/>
            <person name="Baker D."/>
            <person name="Gharbi K."/>
            <person name="Hall N."/>
            <person name="Watson M."/>
            <person name="Adriaenssens E.M."/>
            <person name="Foster-Nyarko E."/>
            <person name="Jarju S."/>
            <person name="Secka A."/>
            <person name="Antonio M."/>
            <person name="Oren A."/>
            <person name="Chaudhuri R.R."/>
            <person name="La Ragione R."/>
            <person name="Hildebrand F."/>
            <person name="Pallen M.J."/>
        </authorList>
    </citation>
    <scope>NUCLEOTIDE SEQUENCE</scope>
    <source>
        <strain evidence="1">10406</strain>
    </source>
</reference>
<organism evidence="1 2">
    <name type="scientific">Candidatus Limadaptatus stercoripullorum</name>
    <dbReference type="NCBI Taxonomy" id="2840846"/>
    <lineage>
        <taxon>Bacteria</taxon>
        <taxon>Bacillati</taxon>
        <taxon>Bacillota</taxon>
        <taxon>Clostridia</taxon>
        <taxon>Eubacteriales</taxon>
        <taxon>Candidatus Limadaptatus</taxon>
    </lineage>
</organism>
<name>A0A9D1NA59_9FIRM</name>
<dbReference type="Proteomes" id="UP000886857">
    <property type="component" value="Unassembled WGS sequence"/>
</dbReference>
<evidence type="ECO:0000313" key="1">
    <source>
        <dbReference type="EMBL" id="HIU98908.1"/>
    </source>
</evidence>
<evidence type="ECO:0000313" key="2">
    <source>
        <dbReference type="Proteomes" id="UP000886857"/>
    </source>
</evidence>
<protein>
    <submittedName>
        <fullName evidence="1">Uncharacterized protein</fullName>
    </submittedName>
</protein>
<feature type="non-terminal residue" evidence="1">
    <location>
        <position position="1"/>
    </location>
</feature>
<dbReference type="AlphaFoldDB" id="A0A9D1NA59"/>
<accession>A0A9D1NA59</accession>
<comment type="caution">
    <text evidence="1">The sequence shown here is derived from an EMBL/GenBank/DDBJ whole genome shotgun (WGS) entry which is preliminary data.</text>
</comment>
<gene>
    <name evidence="1" type="ORF">IAC73_03590</name>
</gene>
<reference evidence="1" key="1">
    <citation type="submission" date="2020-10" db="EMBL/GenBank/DDBJ databases">
        <authorList>
            <person name="Gilroy R."/>
        </authorList>
    </citation>
    <scope>NUCLEOTIDE SEQUENCE</scope>
    <source>
        <strain evidence="1">10406</strain>
    </source>
</reference>
<proteinExistence type="predicted"/>
<dbReference type="EMBL" id="DVOE01000054">
    <property type="protein sequence ID" value="HIU98908.1"/>
    <property type="molecule type" value="Genomic_DNA"/>
</dbReference>
<sequence length="49" mass="5439">IVVPLIGNFIAVLILQFYKLKDKDVALMMRCNAGEISREEAEAGITCKL</sequence>